<proteinExistence type="predicted"/>
<keyword evidence="6" id="KW-1185">Reference proteome</keyword>
<reference evidence="5 6" key="1">
    <citation type="submission" date="2014-04" db="EMBL/GenBank/DDBJ databases">
        <authorList>
            <consortium name="DOE Joint Genome Institute"/>
            <person name="Kuo A."/>
            <person name="Gay G."/>
            <person name="Dore J."/>
            <person name="Kohler A."/>
            <person name="Nagy L.G."/>
            <person name="Floudas D."/>
            <person name="Copeland A."/>
            <person name="Barry K.W."/>
            <person name="Cichocki N."/>
            <person name="Veneault-Fourrey C."/>
            <person name="LaButti K."/>
            <person name="Lindquist E.A."/>
            <person name="Lipzen A."/>
            <person name="Lundell T."/>
            <person name="Morin E."/>
            <person name="Murat C."/>
            <person name="Sun H."/>
            <person name="Tunlid A."/>
            <person name="Henrissat B."/>
            <person name="Grigoriev I.V."/>
            <person name="Hibbett D.S."/>
            <person name="Martin F."/>
            <person name="Nordberg H.P."/>
            <person name="Cantor M.N."/>
            <person name="Hua S.X."/>
        </authorList>
    </citation>
    <scope>NUCLEOTIDE SEQUENCE [LARGE SCALE GENOMIC DNA]</scope>
    <source>
        <strain evidence="6">h7</strain>
    </source>
</reference>
<protein>
    <recommendedName>
        <fullName evidence="4">Alpha-type protein kinase domain-containing protein</fullName>
    </recommendedName>
</protein>
<evidence type="ECO:0000313" key="5">
    <source>
        <dbReference type="EMBL" id="KIM46703.1"/>
    </source>
</evidence>
<sequence>MSEEEAKTVLKAEYRLLCLCDAFKNAFDGLAYSSGVTTIPEFYFNFEGSILGKVIPTPSSGSRPLPHKYFLATPLLPCGPHDAKVQKFTGNGTVGAADDHLTKAIHAFAHFSLVYSSHDVLICDLQGAPDRKGRMCLIDPQCHT</sequence>
<keyword evidence="2" id="KW-0808">Transferase</keyword>
<dbReference type="AlphaFoldDB" id="A0A0C2YA54"/>
<keyword evidence="3" id="KW-0418">Kinase</keyword>
<dbReference type="InterPro" id="IPR004166">
    <property type="entry name" value="a-kinase_dom"/>
</dbReference>
<dbReference type="Proteomes" id="UP000053424">
    <property type="component" value="Unassembled WGS sequence"/>
</dbReference>
<dbReference type="InterPro" id="IPR011009">
    <property type="entry name" value="Kinase-like_dom_sf"/>
</dbReference>
<gene>
    <name evidence="5" type="ORF">M413DRAFT_63237</name>
</gene>
<name>A0A0C2YA54_HEBCY</name>
<dbReference type="PROSITE" id="PS51158">
    <property type="entry name" value="ALPHA_KINASE"/>
    <property type="match status" value="1"/>
</dbReference>
<dbReference type="HOGENOM" id="CLU_150161_0_0_1"/>
<dbReference type="GO" id="GO:0005524">
    <property type="term" value="F:ATP binding"/>
    <property type="evidence" value="ECO:0007669"/>
    <property type="project" value="InterPro"/>
</dbReference>
<dbReference type="OrthoDB" id="301415at2759"/>
<dbReference type="EMBL" id="KN831770">
    <property type="protein sequence ID" value="KIM46703.1"/>
    <property type="molecule type" value="Genomic_DNA"/>
</dbReference>
<dbReference type="Gene3D" id="3.20.200.10">
    <property type="entry name" value="MHCK/EF2 kinase"/>
    <property type="match status" value="1"/>
</dbReference>
<keyword evidence="1" id="KW-0723">Serine/threonine-protein kinase</keyword>
<evidence type="ECO:0000256" key="2">
    <source>
        <dbReference type="ARBA" id="ARBA00022679"/>
    </source>
</evidence>
<evidence type="ECO:0000256" key="3">
    <source>
        <dbReference type="ARBA" id="ARBA00022777"/>
    </source>
</evidence>
<dbReference type="GO" id="GO:0004674">
    <property type="term" value="F:protein serine/threonine kinase activity"/>
    <property type="evidence" value="ECO:0007669"/>
    <property type="project" value="UniProtKB-KW"/>
</dbReference>
<evidence type="ECO:0000256" key="1">
    <source>
        <dbReference type="ARBA" id="ARBA00022527"/>
    </source>
</evidence>
<organism evidence="5 6">
    <name type="scientific">Hebeloma cylindrosporum</name>
    <dbReference type="NCBI Taxonomy" id="76867"/>
    <lineage>
        <taxon>Eukaryota</taxon>
        <taxon>Fungi</taxon>
        <taxon>Dikarya</taxon>
        <taxon>Basidiomycota</taxon>
        <taxon>Agaricomycotina</taxon>
        <taxon>Agaricomycetes</taxon>
        <taxon>Agaricomycetidae</taxon>
        <taxon>Agaricales</taxon>
        <taxon>Agaricineae</taxon>
        <taxon>Hymenogastraceae</taxon>
        <taxon>Hebeloma</taxon>
    </lineage>
</organism>
<dbReference type="Pfam" id="PF02816">
    <property type="entry name" value="Alpha_kinase"/>
    <property type="match status" value="1"/>
</dbReference>
<evidence type="ECO:0000313" key="6">
    <source>
        <dbReference type="Proteomes" id="UP000053424"/>
    </source>
</evidence>
<accession>A0A0C2YA54</accession>
<feature type="domain" description="Alpha-type protein kinase" evidence="4">
    <location>
        <begin position="1"/>
        <end position="144"/>
    </location>
</feature>
<dbReference type="SUPFAM" id="SSF56112">
    <property type="entry name" value="Protein kinase-like (PK-like)"/>
    <property type="match status" value="1"/>
</dbReference>
<evidence type="ECO:0000259" key="4">
    <source>
        <dbReference type="PROSITE" id="PS51158"/>
    </source>
</evidence>
<reference evidence="6" key="2">
    <citation type="submission" date="2015-01" db="EMBL/GenBank/DDBJ databases">
        <title>Evolutionary Origins and Diversification of the Mycorrhizal Mutualists.</title>
        <authorList>
            <consortium name="DOE Joint Genome Institute"/>
            <consortium name="Mycorrhizal Genomics Consortium"/>
            <person name="Kohler A."/>
            <person name="Kuo A."/>
            <person name="Nagy L.G."/>
            <person name="Floudas D."/>
            <person name="Copeland A."/>
            <person name="Barry K.W."/>
            <person name="Cichocki N."/>
            <person name="Veneault-Fourrey C."/>
            <person name="LaButti K."/>
            <person name="Lindquist E.A."/>
            <person name="Lipzen A."/>
            <person name="Lundell T."/>
            <person name="Morin E."/>
            <person name="Murat C."/>
            <person name="Riley R."/>
            <person name="Ohm R."/>
            <person name="Sun H."/>
            <person name="Tunlid A."/>
            <person name="Henrissat B."/>
            <person name="Grigoriev I.V."/>
            <person name="Hibbett D.S."/>
            <person name="Martin F."/>
        </authorList>
    </citation>
    <scope>NUCLEOTIDE SEQUENCE [LARGE SCALE GENOMIC DNA]</scope>
    <source>
        <strain evidence="6">h7</strain>
    </source>
</reference>